<keyword evidence="6" id="KW-1185">Reference proteome</keyword>
<comment type="subcellular location">
    <subcellularLocation>
        <location evidence="4">Secreted</location>
        <location evidence="4">Extracellular space</location>
        <location evidence="4">Apoplast</location>
    </subcellularLocation>
</comment>
<organism evidence="5 6">
    <name type="scientific">Cinchona calisaya</name>
    <dbReference type="NCBI Taxonomy" id="153742"/>
    <lineage>
        <taxon>Eukaryota</taxon>
        <taxon>Viridiplantae</taxon>
        <taxon>Streptophyta</taxon>
        <taxon>Embryophyta</taxon>
        <taxon>Tracheophyta</taxon>
        <taxon>Spermatophyta</taxon>
        <taxon>Magnoliopsida</taxon>
        <taxon>eudicotyledons</taxon>
        <taxon>Gunneridae</taxon>
        <taxon>Pentapetalae</taxon>
        <taxon>asterids</taxon>
        <taxon>lamiids</taxon>
        <taxon>Gentianales</taxon>
        <taxon>Rubiaceae</taxon>
        <taxon>Cinchonoideae</taxon>
        <taxon>Cinchoneae</taxon>
        <taxon>Cinchona</taxon>
    </lineage>
</organism>
<evidence type="ECO:0000256" key="4">
    <source>
        <dbReference type="RuleBase" id="RU363099"/>
    </source>
</evidence>
<comment type="subunit">
    <text evidence="2 4">Homodimer.</text>
</comment>
<keyword evidence="4" id="KW-0052">Apoplast</keyword>
<comment type="caution">
    <text evidence="5">The sequence shown here is derived from an EMBL/GenBank/DDBJ whole genome shotgun (WGS) entry which is preliminary data.</text>
</comment>
<dbReference type="AlphaFoldDB" id="A0ABD2YQZ5"/>
<gene>
    <name evidence="5" type="ORF">ACH5RR_029203</name>
</gene>
<accession>A0ABD2YQZ5</accession>
<dbReference type="InterPro" id="IPR044859">
    <property type="entry name" value="Allene_oxi_cyc_Dirigent"/>
</dbReference>
<comment type="similarity">
    <text evidence="1 4">Belongs to the plant dirigent protein family.</text>
</comment>
<sequence length="143" mass="15887">MTLFIQEFRRANAASIVAVAGIPGKPRDFFQFGTVFVADYLITQGIQLNSQQVGRAQGFFATSSLDGANLQLLFSLGFTNKEYNGSTLELQGTSVQLAKVREIAVVSGTRKFRFVKGYATLETIQQPSMDYSVRRFNITIRQC</sequence>
<keyword evidence="3 4" id="KW-0964">Secreted</keyword>
<dbReference type="GO" id="GO:0009699">
    <property type="term" value="P:phenylpropanoid biosynthetic process"/>
    <property type="evidence" value="ECO:0007669"/>
    <property type="project" value="UniProtKB-ARBA"/>
</dbReference>
<evidence type="ECO:0000256" key="3">
    <source>
        <dbReference type="ARBA" id="ARBA00022525"/>
    </source>
</evidence>
<dbReference type="Gene3D" id="2.40.480.10">
    <property type="entry name" value="Allene oxide cyclase-like"/>
    <property type="match status" value="1"/>
</dbReference>
<evidence type="ECO:0000313" key="5">
    <source>
        <dbReference type="EMBL" id="KAL3509802.1"/>
    </source>
</evidence>
<comment type="function">
    <text evidence="4">Dirigent proteins impart stereoselectivity on the phenoxy radical-coupling reaction, yielding optically active lignans from two molecules of coniferyl alcohol in the biosynthesis of lignans, flavonolignans, and alkaloids and thus plays a central role in plant secondary metabolism.</text>
</comment>
<dbReference type="Proteomes" id="UP001630127">
    <property type="component" value="Unassembled WGS sequence"/>
</dbReference>
<proteinExistence type="inferred from homology"/>
<reference evidence="5 6" key="1">
    <citation type="submission" date="2024-11" db="EMBL/GenBank/DDBJ databases">
        <title>A near-complete genome assembly of Cinchona calisaya.</title>
        <authorList>
            <person name="Lian D.C."/>
            <person name="Zhao X.W."/>
            <person name="Wei L."/>
        </authorList>
    </citation>
    <scope>NUCLEOTIDE SEQUENCE [LARGE SCALE GENOMIC DNA]</scope>
    <source>
        <tissue evidence="5">Nenye</tissue>
    </source>
</reference>
<name>A0ABD2YQZ5_9GENT</name>
<evidence type="ECO:0000256" key="2">
    <source>
        <dbReference type="ARBA" id="ARBA00011738"/>
    </source>
</evidence>
<dbReference type="GO" id="GO:0048046">
    <property type="term" value="C:apoplast"/>
    <property type="evidence" value="ECO:0007669"/>
    <property type="project" value="UniProtKB-SubCell"/>
</dbReference>
<evidence type="ECO:0000256" key="1">
    <source>
        <dbReference type="ARBA" id="ARBA00010746"/>
    </source>
</evidence>
<protein>
    <recommendedName>
        <fullName evidence="4">Dirigent protein</fullName>
    </recommendedName>
</protein>
<dbReference type="EMBL" id="JBJUIK010000012">
    <property type="protein sequence ID" value="KAL3509802.1"/>
    <property type="molecule type" value="Genomic_DNA"/>
</dbReference>
<dbReference type="PANTHER" id="PTHR21495">
    <property type="entry name" value="NUCLEOPORIN-RELATED"/>
    <property type="match status" value="1"/>
</dbReference>
<dbReference type="InterPro" id="IPR004265">
    <property type="entry name" value="Dirigent"/>
</dbReference>
<evidence type="ECO:0000313" key="6">
    <source>
        <dbReference type="Proteomes" id="UP001630127"/>
    </source>
</evidence>
<dbReference type="Pfam" id="PF03018">
    <property type="entry name" value="Dirigent"/>
    <property type="match status" value="1"/>
</dbReference>